<dbReference type="InterPro" id="IPR005123">
    <property type="entry name" value="Oxoglu/Fe-dep_dioxygenase_dom"/>
</dbReference>
<reference evidence="4" key="2">
    <citation type="submission" date="2019-06" db="EMBL/GenBank/DDBJ databases">
        <title>Genomics analysis of Aphanomyces spp. identifies a new class of oomycete effector associated with host adaptation.</title>
        <authorList>
            <person name="Gaulin E."/>
        </authorList>
    </citation>
    <scope>NUCLEOTIDE SEQUENCE</scope>
    <source>
        <strain evidence="4">CBS 578.67</strain>
    </source>
</reference>
<dbReference type="PANTHER" id="PTHR47990">
    <property type="entry name" value="2-OXOGLUTARATE (2OG) AND FE(II)-DEPENDENT OXYGENASE SUPERFAMILY PROTEIN-RELATED"/>
    <property type="match status" value="1"/>
</dbReference>
<dbReference type="Pfam" id="PF03171">
    <property type="entry name" value="2OG-FeII_Oxy"/>
    <property type="match status" value="1"/>
</dbReference>
<evidence type="ECO:0000313" key="4">
    <source>
        <dbReference type="EMBL" id="KAF0715226.1"/>
    </source>
</evidence>
<evidence type="ECO:0000256" key="2">
    <source>
        <dbReference type="SAM" id="MobiDB-lite"/>
    </source>
</evidence>
<evidence type="ECO:0000313" key="5">
    <source>
        <dbReference type="EMBL" id="VFT80665.1"/>
    </source>
</evidence>
<evidence type="ECO:0000259" key="3">
    <source>
        <dbReference type="PROSITE" id="PS51471"/>
    </source>
</evidence>
<sequence length="363" mass="39925">MAAPTTPSWTPIDISPFLVADATDADRARVVDEVSRAFETLGFLLISHHGVDASVWEGVHMAAGNFFGQPDQVKRTCFVNRAPVPRGYSASGKENFAILSLTNQSKPNDLVEKYRMGPPTSRPSTDDSSSKDAQMMFYPNIWPQHDDGALQAAMERSYAAMRALSTTLFRIFAACLGLPHDFFVSKTTHPTHILSVNHYPPLGPQVQPGQLRLAQHTDVDIFTIVCPDYGDAFGCLQIEDVINGRWLSVPVLPDTLVVNLGDCFKFWTNGMWQSTSHRVMNPDSDDGRAASRQSIAFFVGANYDAPLECLGGRCCDADSCGHHGHGVHTYVMWRKMRVKQAMTQLKKKGPPPTTTVGSKPEKG</sequence>
<dbReference type="Pfam" id="PF14226">
    <property type="entry name" value="DIOX_N"/>
    <property type="match status" value="1"/>
</dbReference>
<accession>A0A485K9U1</accession>
<dbReference type="InterPro" id="IPR044861">
    <property type="entry name" value="IPNS-like_FE2OG_OXY"/>
</dbReference>
<evidence type="ECO:0000313" key="6">
    <source>
        <dbReference type="Proteomes" id="UP000332933"/>
    </source>
</evidence>
<proteinExistence type="inferred from homology"/>
<keyword evidence="1" id="KW-0479">Metal-binding</keyword>
<dbReference type="EMBL" id="VJMH01000615">
    <property type="protein sequence ID" value="KAF0715226.1"/>
    <property type="molecule type" value="Genomic_DNA"/>
</dbReference>
<dbReference type="PROSITE" id="PS51471">
    <property type="entry name" value="FE2OG_OXY"/>
    <property type="match status" value="1"/>
</dbReference>
<gene>
    <name evidence="5" type="primary">Aste57867_3501</name>
    <name evidence="4" type="ORF">As57867_003490</name>
    <name evidence="5" type="ORF">ASTE57867_3501</name>
</gene>
<dbReference type="Gene3D" id="2.60.120.330">
    <property type="entry name" value="B-lactam Antibiotic, Isopenicillin N Synthase, Chain"/>
    <property type="match status" value="1"/>
</dbReference>
<dbReference type="InterPro" id="IPR026992">
    <property type="entry name" value="DIOX_N"/>
</dbReference>
<organism evidence="5 6">
    <name type="scientific">Aphanomyces stellatus</name>
    <dbReference type="NCBI Taxonomy" id="120398"/>
    <lineage>
        <taxon>Eukaryota</taxon>
        <taxon>Sar</taxon>
        <taxon>Stramenopiles</taxon>
        <taxon>Oomycota</taxon>
        <taxon>Saprolegniomycetes</taxon>
        <taxon>Saprolegniales</taxon>
        <taxon>Verrucalvaceae</taxon>
        <taxon>Aphanomyces</taxon>
    </lineage>
</organism>
<evidence type="ECO:0000256" key="1">
    <source>
        <dbReference type="RuleBase" id="RU003682"/>
    </source>
</evidence>
<feature type="region of interest" description="Disordered" evidence="2">
    <location>
        <begin position="342"/>
        <end position="363"/>
    </location>
</feature>
<reference evidence="5 6" key="1">
    <citation type="submission" date="2019-03" db="EMBL/GenBank/DDBJ databases">
        <authorList>
            <person name="Gaulin E."/>
            <person name="Dumas B."/>
        </authorList>
    </citation>
    <scope>NUCLEOTIDE SEQUENCE [LARGE SCALE GENOMIC DNA]</scope>
    <source>
        <strain evidence="5">CBS 568.67</strain>
    </source>
</reference>
<dbReference type="InterPro" id="IPR050231">
    <property type="entry name" value="Iron_ascorbate_oxido_reductase"/>
</dbReference>
<keyword evidence="6" id="KW-1185">Reference proteome</keyword>
<comment type="similarity">
    <text evidence="1">Belongs to the iron/ascorbate-dependent oxidoreductase family.</text>
</comment>
<protein>
    <submittedName>
        <fullName evidence="5">Aste57867_3501 protein</fullName>
    </submittedName>
</protein>
<dbReference type="Proteomes" id="UP000332933">
    <property type="component" value="Unassembled WGS sequence"/>
</dbReference>
<keyword evidence="1" id="KW-0560">Oxidoreductase</keyword>
<name>A0A485K9U1_9STRA</name>
<keyword evidence="1" id="KW-0408">Iron</keyword>
<dbReference type="GO" id="GO:0016491">
    <property type="term" value="F:oxidoreductase activity"/>
    <property type="evidence" value="ECO:0007669"/>
    <property type="project" value="UniProtKB-KW"/>
</dbReference>
<dbReference type="PRINTS" id="PR00682">
    <property type="entry name" value="IPNSYNTHASE"/>
</dbReference>
<dbReference type="GO" id="GO:0046872">
    <property type="term" value="F:metal ion binding"/>
    <property type="evidence" value="ECO:0007669"/>
    <property type="project" value="UniProtKB-KW"/>
</dbReference>
<dbReference type="AlphaFoldDB" id="A0A485K9U1"/>
<dbReference type="SUPFAM" id="SSF51197">
    <property type="entry name" value="Clavaminate synthase-like"/>
    <property type="match status" value="1"/>
</dbReference>
<feature type="region of interest" description="Disordered" evidence="2">
    <location>
        <begin position="109"/>
        <end position="131"/>
    </location>
</feature>
<dbReference type="EMBL" id="CAADRA010000615">
    <property type="protein sequence ID" value="VFT80665.1"/>
    <property type="molecule type" value="Genomic_DNA"/>
</dbReference>
<dbReference type="OrthoDB" id="288590at2759"/>
<dbReference type="InterPro" id="IPR027443">
    <property type="entry name" value="IPNS-like_sf"/>
</dbReference>
<feature type="domain" description="Fe2OG dioxygenase" evidence="3">
    <location>
        <begin position="189"/>
        <end position="301"/>
    </location>
</feature>